<sequence>MHHREPLYRFGRWIGAVAAVAATIGAAGCSESNTQRDAPAAAAVTWVEAICAGEYGKAHDMTAEFMRIDPAIYPQFIEELEQAEALADTVISDLGASDAAAEIAVVEVRTPYGDSDPSAADVELAGTCLGEPFAHIVEVIHTNDQWQISEPLPLWETNELFNRPGYDATMPLDFSRGQRIHPADPAAIDRWLLLPGKHSVELPAHFLTGPATRTTVTVNAFSVVDHGYLPSWRRESLDAAFESFVSDCGDVCLVRGGTENSALPLSIEPVMDAEVTYSEDALLVRPTGIAPEWQNAQPSWGDGGPNGATAQLRSTSLEMQPLTCPEGEACAVSLDTDRETVDVHLVTFVESGDAVLVGGVG</sequence>
<reference evidence="1" key="2">
    <citation type="journal article" date="2022" name="Sci. Rep.">
        <title>In silico prediction of the enzymes involved in the degradation of the herbicide molinate by Gulosibacter molinativorax ON4T.</title>
        <authorList>
            <person name="Lopes A.R."/>
            <person name="Bunin E."/>
            <person name="Viana A.T."/>
            <person name="Froufe H."/>
            <person name="Munoz-Merida A."/>
            <person name="Pinho D."/>
            <person name="Figueiredo J."/>
            <person name="Barroso C."/>
            <person name="Vaz-Moreira I."/>
            <person name="Bellanger X."/>
            <person name="Egas C."/>
            <person name="Nunes O.C."/>
        </authorList>
    </citation>
    <scope>NUCLEOTIDE SEQUENCE</scope>
    <source>
        <strain evidence="1">ON4</strain>
    </source>
</reference>
<evidence type="ECO:0008006" key="3">
    <source>
        <dbReference type="Google" id="ProtNLM"/>
    </source>
</evidence>
<proteinExistence type="predicted"/>
<protein>
    <recommendedName>
        <fullName evidence="3">DUF4878 domain-containing protein</fullName>
    </recommendedName>
</protein>
<dbReference type="PROSITE" id="PS51257">
    <property type="entry name" value="PROKAR_LIPOPROTEIN"/>
    <property type="match status" value="1"/>
</dbReference>
<evidence type="ECO:0000313" key="1">
    <source>
        <dbReference type="EMBL" id="MDJ1371478.1"/>
    </source>
</evidence>
<organism evidence="1 2">
    <name type="scientific">Gulosibacter molinativorax</name>
    <dbReference type="NCBI Taxonomy" id="256821"/>
    <lineage>
        <taxon>Bacteria</taxon>
        <taxon>Bacillati</taxon>
        <taxon>Actinomycetota</taxon>
        <taxon>Actinomycetes</taxon>
        <taxon>Micrococcales</taxon>
        <taxon>Microbacteriaceae</taxon>
        <taxon>Gulosibacter</taxon>
    </lineage>
</organism>
<comment type="caution">
    <text evidence="1">The sequence shown here is derived from an EMBL/GenBank/DDBJ whole genome shotgun (WGS) entry which is preliminary data.</text>
</comment>
<evidence type="ECO:0000313" key="2">
    <source>
        <dbReference type="Proteomes" id="UP001170379"/>
    </source>
</evidence>
<accession>A0ABT7C8E5</accession>
<gene>
    <name evidence="1" type="ORF">C7K25_08880</name>
</gene>
<dbReference type="RefSeq" id="WP_026936724.1">
    <property type="nucleotide sequence ID" value="NZ_CP028426.1"/>
</dbReference>
<keyword evidence="2" id="KW-1185">Reference proteome</keyword>
<name>A0ABT7C8E5_9MICO</name>
<dbReference type="EMBL" id="PXVD01000013">
    <property type="protein sequence ID" value="MDJ1371478.1"/>
    <property type="molecule type" value="Genomic_DNA"/>
</dbReference>
<reference evidence="1" key="1">
    <citation type="submission" date="2018-03" db="EMBL/GenBank/DDBJ databases">
        <authorList>
            <person name="Nunes O.C."/>
            <person name="Lopes A.R."/>
            <person name="Froufe H."/>
            <person name="Munoz-Merida A."/>
            <person name="Barroso C."/>
            <person name="Egas C."/>
        </authorList>
    </citation>
    <scope>NUCLEOTIDE SEQUENCE</scope>
    <source>
        <strain evidence="1">ON4</strain>
    </source>
</reference>
<dbReference type="Proteomes" id="UP001170379">
    <property type="component" value="Unassembled WGS sequence"/>
</dbReference>